<reference evidence="3" key="1">
    <citation type="submission" date="2025-08" db="UniProtKB">
        <authorList>
            <consortium name="RefSeq"/>
        </authorList>
    </citation>
    <scope>IDENTIFICATION</scope>
    <source>
        <tissue evidence="3">Whole sample</tissue>
    </source>
</reference>
<evidence type="ECO:0000313" key="3">
    <source>
        <dbReference type="RefSeq" id="XP_022321628.1"/>
    </source>
</evidence>
<dbReference type="RefSeq" id="XP_022321628.1">
    <property type="nucleotide sequence ID" value="XM_022465920.1"/>
</dbReference>
<keyword evidence="1" id="KW-1133">Transmembrane helix</keyword>
<dbReference type="KEGG" id="cvn:111123532"/>
<sequence>MLSYSQEPKPVDTKWKHFVLMIVTSTFIFGVIFTMRPTLVIHPIVAMGIVNRQQYIRATVIRHPSGHDHSDEVNLQTSILKEKTTNSTEYSQYIVPYSNQTLCQNYPDAKNWRFQCSVQCKELKLTDIPSTEVDVIKSCSMLEEGVSWSIIANRTFFHVPYKSKCLDNLIKDHCQTSTAVPNIAHYIWFSKREMNFYHFLSFISALKHINPCLLLVHGEVPYGLYWEYIVLIANNIINVKMEPPTEIFGKKIGRVEHQADVARLLVLKEYGGIYLDTDEVILRSLEDLMDYNFTLSHATDNNLSNGLILSTPNATFISHWLDGYKTYNKAQWAHHSTILPNQLSFKYPHLLHIENKTFVRPNYTQLPLLFQKNFNWSKNYAIHLYIRYYKRMHTFIDVRRLKTTMGSVARYILYDTKELCFDA</sequence>
<dbReference type="OrthoDB" id="6150660at2759"/>
<organism evidence="2 3">
    <name type="scientific">Crassostrea virginica</name>
    <name type="common">Eastern oyster</name>
    <dbReference type="NCBI Taxonomy" id="6565"/>
    <lineage>
        <taxon>Eukaryota</taxon>
        <taxon>Metazoa</taxon>
        <taxon>Spiralia</taxon>
        <taxon>Lophotrochozoa</taxon>
        <taxon>Mollusca</taxon>
        <taxon>Bivalvia</taxon>
        <taxon>Autobranchia</taxon>
        <taxon>Pteriomorphia</taxon>
        <taxon>Ostreida</taxon>
        <taxon>Ostreoidea</taxon>
        <taxon>Ostreidae</taxon>
        <taxon>Crassostrea</taxon>
    </lineage>
</organism>
<evidence type="ECO:0000256" key="1">
    <source>
        <dbReference type="SAM" id="Phobius"/>
    </source>
</evidence>
<gene>
    <name evidence="3" type="primary">LOC111123532</name>
</gene>
<keyword evidence="1" id="KW-0812">Transmembrane</keyword>
<dbReference type="GeneID" id="111123532"/>
<keyword evidence="2" id="KW-1185">Reference proteome</keyword>
<dbReference type="Pfam" id="PF04488">
    <property type="entry name" value="Gly_transf_sug"/>
    <property type="match status" value="1"/>
</dbReference>
<proteinExistence type="predicted"/>
<name>A0A8B8D0M4_CRAVI</name>
<keyword evidence="1" id="KW-0472">Membrane</keyword>
<feature type="transmembrane region" description="Helical" evidence="1">
    <location>
        <begin position="15"/>
        <end position="35"/>
    </location>
</feature>
<dbReference type="Gene3D" id="3.90.550.20">
    <property type="match status" value="1"/>
</dbReference>
<evidence type="ECO:0000313" key="2">
    <source>
        <dbReference type="Proteomes" id="UP000694844"/>
    </source>
</evidence>
<dbReference type="Proteomes" id="UP000694844">
    <property type="component" value="Chromosome 3"/>
</dbReference>
<accession>A0A8B8D0M4</accession>
<dbReference type="PANTHER" id="PTHR46830:SF2">
    <property type="entry name" value="ALPHA-1,4-N-ACETYLGLUCOSAMINYLTRANSFERASE"/>
    <property type="match status" value="1"/>
</dbReference>
<protein>
    <submittedName>
        <fullName evidence="3">Uncharacterized protein LOC111123532 isoform X1</fullName>
    </submittedName>
</protein>
<dbReference type="SUPFAM" id="SSF53448">
    <property type="entry name" value="Nucleotide-diphospho-sugar transferases"/>
    <property type="match status" value="1"/>
</dbReference>
<dbReference type="InterPro" id="IPR007577">
    <property type="entry name" value="GlycoTrfase_DXD_sugar-bd_CS"/>
</dbReference>
<dbReference type="PANTHER" id="PTHR46830">
    <property type="entry name" value="TRANSFERASE, PUTATIVE-RELATED"/>
    <property type="match status" value="1"/>
</dbReference>
<dbReference type="AlphaFoldDB" id="A0A8B8D0M4"/>
<dbReference type="InterPro" id="IPR029044">
    <property type="entry name" value="Nucleotide-diphossugar_trans"/>
</dbReference>